<dbReference type="AlphaFoldDB" id="A0A7X1B5H1"/>
<protein>
    <submittedName>
        <fullName evidence="2">TIGR02597 family protein</fullName>
    </submittedName>
</protein>
<sequence>MSKYLFQTTALALLATPFCSLHAQEVYSATIGAVSIEVPSQSDVMVALPFKREKAAGGTVSSVSGSVATLSSSSLTAGEFDAPSSGATHYLYVEDGTLKGHRLNIVSNTASSVTVDESDISDLNGASVTIREHWTLGTLFPEGVGYNEEDEPGLREIEVVLPELASLGGGLAANRIFYFYNAAWREVGTPLAEAVDSVVIEPGVAFVVRNNSYSDLDYFFFGEVEYGPIAIPLVSSSDVVDNFVAMERPLGMAISDLQLESLLGTDDRLLVYPMSSSGLLGLDKEPSVYLYADSKWQLEGGDGSDVGSTIIGAGQGIAVRKAAGADGGYWVNEWSLAQ</sequence>
<dbReference type="RefSeq" id="WP_185659866.1">
    <property type="nucleotide sequence ID" value="NZ_CAWPOO010000007.1"/>
</dbReference>
<keyword evidence="1" id="KW-0732">Signal</keyword>
<reference evidence="2 3" key="1">
    <citation type="submission" date="2020-07" db="EMBL/GenBank/DDBJ databases">
        <authorList>
            <person name="Feng X."/>
        </authorList>
    </citation>
    <scope>NUCLEOTIDE SEQUENCE [LARGE SCALE GENOMIC DNA]</scope>
    <source>
        <strain evidence="2 3">JCM23202</strain>
    </source>
</reference>
<keyword evidence="3" id="KW-1185">Reference proteome</keyword>
<feature type="chain" id="PRO_5031028771" evidence="1">
    <location>
        <begin position="24"/>
        <end position="338"/>
    </location>
</feature>
<dbReference type="NCBIfam" id="TIGR02597">
    <property type="entry name" value="TIGR02597 family protein"/>
    <property type="match status" value="1"/>
</dbReference>
<dbReference type="Proteomes" id="UP000526501">
    <property type="component" value="Unassembled WGS sequence"/>
</dbReference>
<proteinExistence type="predicted"/>
<comment type="caution">
    <text evidence="2">The sequence shown here is derived from an EMBL/GenBank/DDBJ whole genome shotgun (WGS) entry which is preliminary data.</text>
</comment>
<accession>A0A7X1B5H1</accession>
<dbReference type="InterPro" id="IPR019837">
    <property type="entry name" value="CHP02597"/>
</dbReference>
<feature type="signal peptide" evidence="1">
    <location>
        <begin position="1"/>
        <end position="23"/>
    </location>
</feature>
<evidence type="ECO:0000256" key="1">
    <source>
        <dbReference type="SAM" id="SignalP"/>
    </source>
</evidence>
<evidence type="ECO:0000313" key="2">
    <source>
        <dbReference type="EMBL" id="MBC2605980.1"/>
    </source>
</evidence>
<dbReference type="EMBL" id="JACHVC010000007">
    <property type="protein sequence ID" value="MBC2605980.1"/>
    <property type="molecule type" value="Genomic_DNA"/>
</dbReference>
<evidence type="ECO:0000313" key="3">
    <source>
        <dbReference type="Proteomes" id="UP000526501"/>
    </source>
</evidence>
<gene>
    <name evidence="2" type="ORF">H5P27_07980</name>
</gene>
<organism evidence="2 3">
    <name type="scientific">Pelagicoccus albus</name>
    <dbReference type="NCBI Taxonomy" id="415222"/>
    <lineage>
        <taxon>Bacteria</taxon>
        <taxon>Pseudomonadati</taxon>
        <taxon>Verrucomicrobiota</taxon>
        <taxon>Opitutia</taxon>
        <taxon>Puniceicoccales</taxon>
        <taxon>Pelagicoccaceae</taxon>
        <taxon>Pelagicoccus</taxon>
    </lineage>
</organism>
<name>A0A7X1B5H1_9BACT</name>